<feature type="chain" id="PRO_5005528305" evidence="15">
    <location>
        <begin position="18"/>
        <end position="672"/>
    </location>
</feature>
<dbReference type="InterPro" id="IPR017441">
    <property type="entry name" value="Protein_kinase_ATP_BS"/>
</dbReference>
<protein>
    <submittedName>
        <fullName evidence="17">Protein kinase superfamily protein</fullName>
    </submittedName>
</protein>
<evidence type="ECO:0000256" key="6">
    <source>
        <dbReference type="ARBA" id="ARBA00022741"/>
    </source>
</evidence>
<feature type="region of interest" description="Disordered" evidence="13">
    <location>
        <begin position="632"/>
        <end position="672"/>
    </location>
</feature>
<keyword evidence="5 15" id="KW-0732">Signal</keyword>
<dbReference type="Proteomes" id="UP000036987">
    <property type="component" value="Unassembled WGS sequence"/>
</dbReference>
<dbReference type="Pfam" id="PF14380">
    <property type="entry name" value="WAK_assoc"/>
    <property type="match status" value="1"/>
</dbReference>
<organism evidence="17 18">
    <name type="scientific">Zostera marina</name>
    <name type="common">Eelgrass</name>
    <dbReference type="NCBI Taxonomy" id="29655"/>
    <lineage>
        <taxon>Eukaryota</taxon>
        <taxon>Viridiplantae</taxon>
        <taxon>Streptophyta</taxon>
        <taxon>Embryophyta</taxon>
        <taxon>Tracheophyta</taxon>
        <taxon>Spermatophyta</taxon>
        <taxon>Magnoliopsida</taxon>
        <taxon>Liliopsida</taxon>
        <taxon>Zosteraceae</taxon>
        <taxon>Zostera</taxon>
    </lineage>
</organism>
<keyword evidence="3" id="KW-0808">Transferase</keyword>
<proteinExistence type="predicted"/>
<keyword evidence="8 12" id="KW-0067">ATP-binding</keyword>
<dbReference type="InterPro" id="IPR011009">
    <property type="entry name" value="Kinase-like_dom_sf"/>
</dbReference>
<feature type="domain" description="Protein kinase" evidence="16">
    <location>
        <begin position="334"/>
        <end position="620"/>
    </location>
</feature>
<name>A0A0K9Q5B8_ZOSMR</name>
<evidence type="ECO:0000256" key="14">
    <source>
        <dbReference type="SAM" id="Phobius"/>
    </source>
</evidence>
<dbReference type="InterPro" id="IPR008271">
    <property type="entry name" value="Ser/Thr_kinase_AS"/>
</dbReference>
<feature type="signal peptide" evidence="15">
    <location>
        <begin position="1"/>
        <end position="17"/>
    </location>
</feature>
<dbReference type="SMART" id="SM00220">
    <property type="entry name" value="S_TKc"/>
    <property type="match status" value="1"/>
</dbReference>
<keyword evidence="6 12" id="KW-0547">Nucleotide-binding</keyword>
<keyword evidence="10 14" id="KW-0472">Membrane</keyword>
<dbReference type="GO" id="GO:0004674">
    <property type="term" value="F:protein serine/threonine kinase activity"/>
    <property type="evidence" value="ECO:0007669"/>
    <property type="project" value="UniProtKB-KW"/>
</dbReference>
<dbReference type="OMA" id="NCSTFDF"/>
<feature type="binding site" evidence="12">
    <location>
        <position position="362"/>
    </location>
    <ligand>
        <name>ATP</name>
        <dbReference type="ChEBI" id="CHEBI:30616"/>
    </ligand>
</feature>
<keyword evidence="18" id="KW-1185">Reference proteome</keyword>
<keyword evidence="4 14" id="KW-0812">Transmembrane</keyword>
<dbReference type="STRING" id="29655.A0A0K9Q5B8"/>
<keyword evidence="9 14" id="KW-1133">Transmembrane helix</keyword>
<evidence type="ECO:0000313" key="17">
    <source>
        <dbReference type="EMBL" id="KMZ75635.1"/>
    </source>
</evidence>
<dbReference type="PANTHER" id="PTHR46008:SF20">
    <property type="entry name" value="PROTEIN KINASE DOMAIN-CONTAINING PROTEIN"/>
    <property type="match status" value="1"/>
</dbReference>
<evidence type="ECO:0000256" key="3">
    <source>
        <dbReference type="ARBA" id="ARBA00022679"/>
    </source>
</evidence>
<evidence type="ECO:0000256" key="1">
    <source>
        <dbReference type="ARBA" id="ARBA00004167"/>
    </source>
</evidence>
<evidence type="ECO:0000256" key="2">
    <source>
        <dbReference type="ARBA" id="ARBA00022527"/>
    </source>
</evidence>
<dbReference type="Pfam" id="PF00069">
    <property type="entry name" value="Pkinase"/>
    <property type="match status" value="1"/>
</dbReference>
<accession>A0A0K9Q5B8</accession>
<evidence type="ECO:0000313" key="18">
    <source>
        <dbReference type="Proteomes" id="UP000036987"/>
    </source>
</evidence>
<evidence type="ECO:0000256" key="5">
    <source>
        <dbReference type="ARBA" id="ARBA00022729"/>
    </source>
</evidence>
<evidence type="ECO:0000256" key="4">
    <source>
        <dbReference type="ARBA" id="ARBA00022692"/>
    </source>
</evidence>
<evidence type="ECO:0000256" key="13">
    <source>
        <dbReference type="SAM" id="MobiDB-lite"/>
    </source>
</evidence>
<dbReference type="InterPro" id="IPR000719">
    <property type="entry name" value="Prot_kinase_dom"/>
</dbReference>
<dbReference type="GO" id="GO:0030247">
    <property type="term" value="F:polysaccharide binding"/>
    <property type="evidence" value="ECO:0007669"/>
    <property type="project" value="InterPro"/>
</dbReference>
<evidence type="ECO:0000256" key="12">
    <source>
        <dbReference type="PROSITE-ProRule" id="PRU10141"/>
    </source>
</evidence>
<evidence type="ECO:0000256" key="10">
    <source>
        <dbReference type="ARBA" id="ARBA00023136"/>
    </source>
</evidence>
<keyword evidence="11" id="KW-0325">Glycoprotein</keyword>
<reference evidence="18" key="1">
    <citation type="journal article" date="2016" name="Nature">
        <title>The genome of the seagrass Zostera marina reveals angiosperm adaptation to the sea.</title>
        <authorList>
            <person name="Olsen J.L."/>
            <person name="Rouze P."/>
            <person name="Verhelst B."/>
            <person name="Lin Y.-C."/>
            <person name="Bayer T."/>
            <person name="Collen J."/>
            <person name="Dattolo E."/>
            <person name="De Paoli E."/>
            <person name="Dittami S."/>
            <person name="Maumus F."/>
            <person name="Michel G."/>
            <person name="Kersting A."/>
            <person name="Lauritano C."/>
            <person name="Lohaus R."/>
            <person name="Toepel M."/>
            <person name="Tonon T."/>
            <person name="Vanneste K."/>
            <person name="Amirebrahimi M."/>
            <person name="Brakel J."/>
            <person name="Bostroem C."/>
            <person name="Chovatia M."/>
            <person name="Grimwood J."/>
            <person name="Jenkins J.W."/>
            <person name="Jueterbock A."/>
            <person name="Mraz A."/>
            <person name="Stam W.T."/>
            <person name="Tice H."/>
            <person name="Bornberg-Bauer E."/>
            <person name="Green P.J."/>
            <person name="Pearson G.A."/>
            <person name="Procaccini G."/>
            <person name="Duarte C.M."/>
            <person name="Schmutz J."/>
            <person name="Reusch T.B.H."/>
            <person name="Van de Peer Y."/>
        </authorList>
    </citation>
    <scope>NUCLEOTIDE SEQUENCE [LARGE SCALE GENOMIC DNA]</scope>
    <source>
        <strain evidence="18">cv. Finnish</strain>
    </source>
</reference>
<evidence type="ECO:0000256" key="15">
    <source>
        <dbReference type="SAM" id="SignalP"/>
    </source>
</evidence>
<feature type="compositionally biased region" description="Polar residues" evidence="13">
    <location>
        <begin position="645"/>
        <end position="672"/>
    </location>
</feature>
<evidence type="ECO:0000256" key="9">
    <source>
        <dbReference type="ARBA" id="ARBA00022989"/>
    </source>
</evidence>
<dbReference type="FunFam" id="1.10.510.10:FF:000161">
    <property type="entry name" value="Wall-associated receptor kinase-like 20"/>
    <property type="match status" value="1"/>
</dbReference>
<keyword evidence="7 17" id="KW-0418">Kinase</keyword>
<dbReference type="PROSITE" id="PS00107">
    <property type="entry name" value="PROTEIN_KINASE_ATP"/>
    <property type="match status" value="1"/>
</dbReference>
<evidence type="ECO:0000256" key="11">
    <source>
        <dbReference type="ARBA" id="ARBA00023180"/>
    </source>
</evidence>
<dbReference type="OrthoDB" id="4062651at2759"/>
<dbReference type="GO" id="GO:0005524">
    <property type="term" value="F:ATP binding"/>
    <property type="evidence" value="ECO:0007669"/>
    <property type="project" value="UniProtKB-UniRule"/>
</dbReference>
<dbReference type="Pfam" id="PF13947">
    <property type="entry name" value="GUB_WAK_bind"/>
    <property type="match status" value="1"/>
</dbReference>
<dbReference type="GO" id="GO:0005886">
    <property type="term" value="C:plasma membrane"/>
    <property type="evidence" value="ECO:0007669"/>
    <property type="project" value="UniProtKB-ARBA"/>
</dbReference>
<dbReference type="SUPFAM" id="SSF56112">
    <property type="entry name" value="Protein kinase-like (PK-like)"/>
    <property type="match status" value="1"/>
</dbReference>
<comment type="caution">
    <text evidence="17">The sequence shown here is derived from an EMBL/GenBank/DDBJ whole genome shotgun (WGS) entry which is preliminary data.</text>
</comment>
<comment type="subcellular location">
    <subcellularLocation>
        <location evidence="1">Membrane</location>
        <topology evidence="1">Single-pass membrane protein</topology>
    </subcellularLocation>
</comment>
<dbReference type="InterPro" id="IPR025287">
    <property type="entry name" value="WAK_GUB"/>
</dbReference>
<dbReference type="InterPro" id="IPR032872">
    <property type="entry name" value="WAK_assoc_C"/>
</dbReference>
<dbReference type="PANTHER" id="PTHR46008">
    <property type="entry name" value="LEAF RUST 10 DISEASE-RESISTANCE LOCUS RECEPTOR-LIKE PROTEIN KINASE-LIKE 1.4"/>
    <property type="match status" value="1"/>
</dbReference>
<dbReference type="PROSITE" id="PS50011">
    <property type="entry name" value="PROTEIN_KINASE_DOM"/>
    <property type="match status" value="1"/>
</dbReference>
<dbReference type="Gene3D" id="3.30.200.20">
    <property type="entry name" value="Phosphorylase Kinase, domain 1"/>
    <property type="match status" value="1"/>
</dbReference>
<evidence type="ECO:0000256" key="7">
    <source>
        <dbReference type="ARBA" id="ARBA00022777"/>
    </source>
</evidence>
<dbReference type="PROSITE" id="PS00108">
    <property type="entry name" value="PROTEIN_KINASE_ST"/>
    <property type="match status" value="1"/>
</dbReference>
<sequence length="672" mass="75294">MTILLLHLLLLPILSLSQNTTNIPDCQKPTICGDITVNYPFYIQSANETEFELLCGYPQYDLSCTDDILYSDPYKNYRITRIDDDNRTFTVADNTAFESTCPKLVHNITIQRIVNFTDDVTYLTFFMDCRDNASLNDHRISCYSGNSSSYVFAGEEGGQLLPEKCKDVIVAPVLRSNLVNANLTQNFTEILKLGFDMNWDHSQFAECSDCDKSGGYCALYNNGQNKLQSTCLCDGNWPRYDCKRGKSLNRASKVLIAAFGSVAGLGFLVVGCWLFRRKNQVKKKKRSSSNSTTLIQSIRSEFSSDSKVDKGNNDAYSETHIFSYKELEEATDGFSSDREVGDGGFGAVYKGILKDGRIVAVKRPYENNFKRFEQFINEIAILKHIRHPNLVSLYGCTTHDSQQLLLVYEFVPNGTVADHLTLNKNPYPLAAERGTGDGGEMNWVLRMNIAVEIAEALTYLHSFVPQIIHRDVKTNNILLDNDYHVKVADFGLSRLFPLDVTHVSTAPQGTPGYVDPEYYQCYQLTDKSDVFSFGVVLVELISSKPAVDITRSRHEINLSNMAMNRISNGLVHELADPMLGYETDLEVRRTIEQVAEVAFLCLQSDKDLRPPMKDVKEKLVDIVSKSKWAAVVSDPTRPSHPPSPVSYSNTTTISTLDFHSNGSNSTSPMGAR</sequence>
<gene>
    <name evidence="17" type="ORF">ZOSMA_112G00510</name>
</gene>
<keyword evidence="2" id="KW-0723">Serine/threonine-protein kinase</keyword>
<dbReference type="Gene3D" id="1.10.510.10">
    <property type="entry name" value="Transferase(Phosphotransferase) domain 1"/>
    <property type="match status" value="1"/>
</dbReference>
<dbReference type="AlphaFoldDB" id="A0A0K9Q5B8"/>
<evidence type="ECO:0000256" key="8">
    <source>
        <dbReference type="ARBA" id="ARBA00022840"/>
    </source>
</evidence>
<feature type="transmembrane region" description="Helical" evidence="14">
    <location>
        <begin position="254"/>
        <end position="275"/>
    </location>
</feature>
<evidence type="ECO:0000259" key="16">
    <source>
        <dbReference type="PROSITE" id="PS50011"/>
    </source>
</evidence>
<dbReference type="EMBL" id="LFYR01000145">
    <property type="protein sequence ID" value="KMZ75635.1"/>
    <property type="molecule type" value="Genomic_DNA"/>
</dbReference>